<dbReference type="PANTHER" id="PTHR30336:SF20">
    <property type="entry name" value="DUF218 DOMAIN-CONTAINING PROTEIN"/>
    <property type="match status" value="1"/>
</dbReference>
<dbReference type="PANTHER" id="PTHR30336">
    <property type="entry name" value="INNER MEMBRANE PROTEIN, PROBABLE PERMEASE"/>
    <property type="match status" value="1"/>
</dbReference>
<dbReference type="KEGG" id="paun:MJA45_23895"/>
<dbReference type="Gene3D" id="3.40.50.620">
    <property type="entry name" value="HUPs"/>
    <property type="match status" value="1"/>
</dbReference>
<feature type="domain" description="DUF218" evidence="1">
    <location>
        <begin position="32"/>
        <end position="142"/>
    </location>
</feature>
<dbReference type="GO" id="GO:0005886">
    <property type="term" value="C:plasma membrane"/>
    <property type="evidence" value="ECO:0007669"/>
    <property type="project" value="TreeGrafter"/>
</dbReference>
<dbReference type="EMBL" id="CP130318">
    <property type="protein sequence ID" value="WNQ10630.1"/>
    <property type="molecule type" value="Genomic_DNA"/>
</dbReference>
<dbReference type="Proteomes" id="UP001305702">
    <property type="component" value="Chromosome"/>
</dbReference>
<organism evidence="2 3">
    <name type="scientific">Paenibacillus aurantius</name>
    <dbReference type="NCBI Taxonomy" id="2918900"/>
    <lineage>
        <taxon>Bacteria</taxon>
        <taxon>Bacillati</taxon>
        <taxon>Bacillota</taxon>
        <taxon>Bacilli</taxon>
        <taxon>Bacillales</taxon>
        <taxon>Paenibacillaceae</taxon>
        <taxon>Paenibacillus</taxon>
    </lineage>
</organism>
<accession>A0AA96RCK1</accession>
<evidence type="ECO:0000313" key="2">
    <source>
        <dbReference type="EMBL" id="WNQ10630.1"/>
    </source>
</evidence>
<sequence length="195" mass="22623">MYLSELDVEQAEADLIHRAVFAGLEDDGKMGDLILVFGSIRAPELRVPKAVELYKAGRAPLILMSGGTSTIPEALAMKEAAVKLGVKEEAVWTETRSTNTKENALLSRKMLDQRYGLDRIRRILLVTNAFHMRRCYLTMKTWMPEWIDYSFCRVEDRNTRPDNWHLQEKGRRRVYREAEKLALYTRTKEIVDMEI</sequence>
<name>A0AA96RCK1_9BACL</name>
<evidence type="ECO:0000313" key="3">
    <source>
        <dbReference type="Proteomes" id="UP001305702"/>
    </source>
</evidence>
<dbReference type="InterPro" id="IPR051599">
    <property type="entry name" value="Cell_Envelope_Assoc"/>
</dbReference>
<gene>
    <name evidence="2" type="ORF">MJA45_23895</name>
</gene>
<protein>
    <submittedName>
        <fullName evidence="2">YdcF family protein</fullName>
    </submittedName>
</protein>
<proteinExistence type="predicted"/>
<dbReference type="AlphaFoldDB" id="A0AA96RCK1"/>
<dbReference type="RefSeq" id="WP_315604404.1">
    <property type="nucleotide sequence ID" value="NZ_CP130318.1"/>
</dbReference>
<keyword evidence="3" id="KW-1185">Reference proteome</keyword>
<reference evidence="2 3" key="1">
    <citation type="submission" date="2022-02" db="EMBL/GenBank/DDBJ databases">
        <title>Paenibacillus sp. MBLB1776 Whole Genome Shotgun Sequencing.</title>
        <authorList>
            <person name="Hwang C.Y."/>
            <person name="Cho E.-S."/>
            <person name="Seo M.-J."/>
        </authorList>
    </citation>
    <scope>NUCLEOTIDE SEQUENCE [LARGE SCALE GENOMIC DNA]</scope>
    <source>
        <strain evidence="2 3">MBLB1776</strain>
    </source>
</reference>
<dbReference type="CDD" id="cd06259">
    <property type="entry name" value="YdcF-like"/>
    <property type="match status" value="1"/>
</dbReference>
<dbReference type="InterPro" id="IPR014729">
    <property type="entry name" value="Rossmann-like_a/b/a_fold"/>
</dbReference>
<evidence type="ECO:0000259" key="1">
    <source>
        <dbReference type="Pfam" id="PF02698"/>
    </source>
</evidence>
<dbReference type="InterPro" id="IPR003848">
    <property type="entry name" value="DUF218"/>
</dbReference>
<dbReference type="Pfam" id="PF02698">
    <property type="entry name" value="DUF218"/>
    <property type="match status" value="1"/>
</dbReference>